<organism evidence="19 20">
    <name type="scientific">Escallonia rubra</name>
    <dbReference type="NCBI Taxonomy" id="112253"/>
    <lineage>
        <taxon>Eukaryota</taxon>
        <taxon>Viridiplantae</taxon>
        <taxon>Streptophyta</taxon>
        <taxon>Embryophyta</taxon>
        <taxon>Tracheophyta</taxon>
        <taxon>Spermatophyta</taxon>
        <taxon>Magnoliopsida</taxon>
        <taxon>eudicotyledons</taxon>
        <taxon>Gunneridae</taxon>
        <taxon>Pentapetalae</taxon>
        <taxon>asterids</taxon>
        <taxon>campanulids</taxon>
        <taxon>Escalloniales</taxon>
        <taxon>Escalloniaceae</taxon>
        <taxon>Escallonia</taxon>
    </lineage>
</organism>
<dbReference type="InterPro" id="IPR001480">
    <property type="entry name" value="Bulb-type_lectin_dom"/>
</dbReference>
<dbReference type="Gene3D" id="1.10.510.10">
    <property type="entry name" value="Transferase(Phosphotransferase) domain 1"/>
    <property type="match status" value="1"/>
</dbReference>
<dbReference type="CDD" id="cd00028">
    <property type="entry name" value="B_lectin"/>
    <property type="match status" value="1"/>
</dbReference>
<keyword evidence="6" id="KW-0808">Transferase</keyword>
<comment type="similarity">
    <text evidence="2">In the N-terminal section; belongs to the leguminous lectin family.</text>
</comment>
<feature type="chain" id="PRO_5041740833" evidence="16">
    <location>
        <begin position="26"/>
        <end position="432"/>
    </location>
</feature>
<evidence type="ECO:0000256" key="9">
    <source>
        <dbReference type="ARBA" id="ARBA00022741"/>
    </source>
</evidence>
<dbReference type="Pfam" id="PF01453">
    <property type="entry name" value="B_lectin"/>
    <property type="match status" value="1"/>
</dbReference>
<dbReference type="InterPro" id="IPR011009">
    <property type="entry name" value="Kinase-like_dom_sf"/>
</dbReference>
<evidence type="ECO:0000256" key="13">
    <source>
        <dbReference type="ARBA" id="ARBA00023136"/>
    </source>
</evidence>
<comment type="caution">
    <text evidence="19">The sequence shown here is derived from an EMBL/GenBank/DDBJ whole genome shotgun (WGS) entry which is preliminary data.</text>
</comment>
<evidence type="ECO:0000256" key="16">
    <source>
        <dbReference type="SAM" id="SignalP"/>
    </source>
</evidence>
<feature type="domain" description="Bulb-type lectin" evidence="18">
    <location>
        <begin position="26"/>
        <end position="149"/>
    </location>
</feature>
<keyword evidence="5" id="KW-0723">Serine/threonine-protein kinase</keyword>
<dbReference type="SUPFAM" id="SSF51110">
    <property type="entry name" value="alpha-D-mannose-specific plant lectins"/>
    <property type="match status" value="1"/>
</dbReference>
<dbReference type="SMART" id="SM00220">
    <property type="entry name" value="S_TKc"/>
    <property type="match status" value="1"/>
</dbReference>
<dbReference type="InterPro" id="IPR000719">
    <property type="entry name" value="Prot_kinase_dom"/>
</dbReference>
<keyword evidence="15" id="KW-0325">Glycoprotein</keyword>
<dbReference type="SUPFAM" id="SSF56112">
    <property type="entry name" value="Protein kinase-like (PK-like)"/>
    <property type="match status" value="1"/>
</dbReference>
<comment type="subcellular location">
    <subcellularLocation>
        <location evidence="1">Cell membrane</location>
        <topology evidence="1">Single-pass type I membrane protein</topology>
    </subcellularLocation>
</comment>
<dbReference type="Pfam" id="PF07714">
    <property type="entry name" value="PK_Tyr_Ser-Thr"/>
    <property type="match status" value="1"/>
</dbReference>
<evidence type="ECO:0000256" key="2">
    <source>
        <dbReference type="ARBA" id="ARBA00008536"/>
    </source>
</evidence>
<evidence type="ECO:0000256" key="11">
    <source>
        <dbReference type="ARBA" id="ARBA00022840"/>
    </source>
</evidence>
<feature type="domain" description="Protein kinase" evidence="17">
    <location>
        <begin position="89"/>
        <end position="393"/>
    </location>
</feature>
<evidence type="ECO:0000259" key="17">
    <source>
        <dbReference type="PROSITE" id="PS50011"/>
    </source>
</evidence>
<evidence type="ECO:0000256" key="3">
    <source>
        <dbReference type="ARBA" id="ARBA00010217"/>
    </source>
</evidence>
<dbReference type="EMBL" id="JAVXUO010002617">
    <property type="protein sequence ID" value="KAK2971023.1"/>
    <property type="molecule type" value="Genomic_DNA"/>
</dbReference>
<dbReference type="Gene3D" id="2.90.10.10">
    <property type="entry name" value="Bulb-type lectin domain"/>
    <property type="match status" value="1"/>
</dbReference>
<evidence type="ECO:0000256" key="5">
    <source>
        <dbReference type="ARBA" id="ARBA00022527"/>
    </source>
</evidence>
<dbReference type="PROSITE" id="PS00108">
    <property type="entry name" value="PROTEIN_KINASE_ST"/>
    <property type="match status" value="1"/>
</dbReference>
<accession>A0AA88U3Y7</accession>
<gene>
    <name evidence="19" type="ORF">RJ640_025797</name>
</gene>
<dbReference type="PANTHER" id="PTHR27002">
    <property type="entry name" value="RECEPTOR-LIKE SERINE/THREONINE-PROTEIN KINASE SD1-8"/>
    <property type="match status" value="1"/>
</dbReference>
<evidence type="ECO:0000256" key="4">
    <source>
        <dbReference type="ARBA" id="ARBA00022475"/>
    </source>
</evidence>
<keyword evidence="13" id="KW-0472">Membrane</keyword>
<keyword evidence="14" id="KW-0675">Receptor</keyword>
<comment type="similarity">
    <text evidence="3">In the C-terminal section; belongs to the protein kinase superfamily. Ser/Thr protein kinase family.</text>
</comment>
<evidence type="ECO:0000256" key="10">
    <source>
        <dbReference type="ARBA" id="ARBA00022777"/>
    </source>
</evidence>
<evidence type="ECO:0000313" key="19">
    <source>
        <dbReference type="EMBL" id="KAK2971023.1"/>
    </source>
</evidence>
<keyword evidence="10" id="KW-0418">Kinase</keyword>
<dbReference type="InterPro" id="IPR036426">
    <property type="entry name" value="Bulb-type_lectin_dom_sf"/>
</dbReference>
<evidence type="ECO:0000256" key="7">
    <source>
        <dbReference type="ARBA" id="ARBA00022692"/>
    </source>
</evidence>
<dbReference type="PANTHER" id="PTHR27002:SF214">
    <property type="entry name" value="RECEPTOR-LIKE SERINE_THREONINE-PROTEIN KINASE"/>
    <property type="match status" value="1"/>
</dbReference>
<name>A0AA88U3Y7_9ASTE</name>
<protein>
    <submittedName>
        <fullName evidence="19">Uncharacterized protein</fullName>
    </submittedName>
</protein>
<proteinExistence type="inferred from homology"/>
<dbReference type="InterPro" id="IPR008271">
    <property type="entry name" value="Ser/Thr_kinase_AS"/>
</dbReference>
<dbReference type="Proteomes" id="UP001187471">
    <property type="component" value="Unassembled WGS sequence"/>
</dbReference>
<keyword evidence="9" id="KW-0547">Nucleotide-binding</keyword>
<keyword evidence="7" id="KW-0812">Transmembrane</keyword>
<keyword evidence="4" id="KW-1003">Cell membrane</keyword>
<feature type="signal peptide" evidence="16">
    <location>
        <begin position="1"/>
        <end position="25"/>
    </location>
</feature>
<keyword evidence="12" id="KW-1133">Transmembrane helix</keyword>
<sequence length="432" mass="47683">MDVLPSILLLSVLIISFSVPKSCSAADTISFNETLTDGQTLVSSGQSFELGFFSPSGSSSNRYLGIWYKSFPDTPVWVANRESPVSHSYGVLTVSADGNLVLLNNTIPSSVIWSSNSSRTVLNSVAQLLDTGNLVLKDSTNMNPDSYIWQSFDFPTDTLLPGMKLGWNLPSGLNLYLTSWKTTSDPSRGDYTYGIEISGLPQGVIRRGSVKTFRSGIWNGLRFSDQHRRVSLMWQNRFEIAMGIAKGLLYLHQDSKLRIIHRDLKASNVLLDSSLNPKISDFGIAKIFGGDQVEGKTKHIIGTYGYMSPEYAVDGKFSEKSDVFSFGVILLEIAWLLWNEDKAIELMDSCLEDSYVESQVLACIQVGLLCVQKLPKDRPGMSSVVFMLGNEGVTLPEPQQPGFFIERSSIELDSFEKCHASNAGTMTMPEAR</sequence>
<dbReference type="FunFam" id="1.10.510.10:FF:000240">
    <property type="entry name" value="Lectin-domain containing receptor kinase A4.3"/>
    <property type="match status" value="1"/>
</dbReference>
<evidence type="ECO:0000256" key="14">
    <source>
        <dbReference type="ARBA" id="ARBA00023170"/>
    </source>
</evidence>
<dbReference type="PROSITE" id="PS50927">
    <property type="entry name" value="BULB_LECTIN"/>
    <property type="match status" value="1"/>
</dbReference>
<dbReference type="GO" id="GO:0005886">
    <property type="term" value="C:plasma membrane"/>
    <property type="evidence" value="ECO:0007669"/>
    <property type="project" value="UniProtKB-SubCell"/>
</dbReference>
<reference evidence="19" key="1">
    <citation type="submission" date="2022-12" db="EMBL/GenBank/DDBJ databases">
        <title>Draft genome assemblies for two species of Escallonia (Escalloniales).</title>
        <authorList>
            <person name="Chanderbali A."/>
            <person name="Dervinis C."/>
            <person name="Anghel I."/>
            <person name="Soltis D."/>
            <person name="Soltis P."/>
            <person name="Zapata F."/>
        </authorList>
    </citation>
    <scope>NUCLEOTIDE SEQUENCE</scope>
    <source>
        <strain evidence="19">UCBG92.1500</strain>
        <tissue evidence="19">Leaf</tissue>
    </source>
</reference>
<evidence type="ECO:0000259" key="18">
    <source>
        <dbReference type="PROSITE" id="PS50927"/>
    </source>
</evidence>
<keyword evidence="20" id="KW-1185">Reference proteome</keyword>
<dbReference type="PROSITE" id="PS50011">
    <property type="entry name" value="PROTEIN_KINASE_DOM"/>
    <property type="match status" value="1"/>
</dbReference>
<dbReference type="SMART" id="SM00108">
    <property type="entry name" value="B_lectin"/>
    <property type="match status" value="1"/>
</dbReference>
<evidence type="ECO:0000256" key="15">
    <source>
        <dbReference type="ARBA" id="ARBA00023180"/>
    </source>
</evidence>
<dbReference type="AlphaFoldDB" id="A0AA88U3Y7"/>
<dbReference type="GO" id="GO:0002229">
    <property type="term" value="P:defense response to oomycetes"/>
    <property type="evidence" value="ECO:0007669"/>
    <property type="project" value="UniProtKB-ARBA"/>
</dbReference>
<dbReference type="FunFam" id="2.90.10.10:FF:000001">
    <property type="entry name" value="G-type lectin S-receptor-like serine/threonine-protein kinase"/>
    <property type="match status" value="1"/>
</dbReference>
<keyword evidence="8 16" id="KW-0732">Signal</keyword>
<evidence type="ECO:0000256" key="1">
    <source>
        <dbReference type="ARBA" id="ARBA00004251"/>
    </source>
</evidence>
<evidence type="ECO:0000256" key="12">
    <source>
        <dbReference type="ARBA" id="ARBA00022989"/>
    </source>
</evidence>
<dbReference type="InterPro" id="IPR001245">
    <property type="entry name" value="Ser-Thr/Tyr_kinase_cat_dom"/>
</dbReference>
<keyword evidence="11" id="KW-0067">ATP-binding</keyword>
<evidence type="ECO:0000256" key="8">
    <source>
        <dbReference type="ARBA" id="ARBA00022729"/>
    </source>
</evidence>
<evidence type="ECO:0000313" key="20">
    <source>
        <dbReference type="Proteomes" id="UP001187471"/>
    </source>
</evidence>
<evidence type="ECO:0000256" key="6">
    <source>
        <dbReference type="ARBA" id="ARBA00022679"/>
    </source>
</evidence>
<dbReference type="GO" id="GO:0004674">
    <property type="term" value="F:protein serine/threonine kinase activity"/>
    <property type="evidence" value="ECO:0007669"/>
    <property type="project" value="UniProtKB-KW"/>
</dbReference>
<dbReference type="GO" id="GO:0005524">
    <property type="term" value="F:ATP binding"/>
    <property type="evidence" value="ECO:0007669"/>
    <property type="project" value="UniProtKB-KW"/>
</dbReference>